<dbReference type="Proteomes" id="UP000018461">
    <property type="component" value="Unassembled WGS sequence"/>
</dbReference>
<dbReference type="GO" id="GO:0070475">
    <property type="term" value="P:rRNA base methylation"/>
    <property type="evidence" value="ECO:0007669"/>
    <property type="project" value="TreeGrafter"/>
</dbReference>
<name>G9WLJ7_9FIRM</name>
<dbReference type="Pfam" id="PF20260">
    <property type="entry name" value="PUA_4"/>
    <property type="match status" value="1"/>
</dbReference>
<comment type="caution">
    <text evidence="15">The sequence shown here is derived from an EMBL/GenBank/DDBJ whole genome shotgun (WGS) entry which is preliminary data.</text>
</comment>
<evidence type="ECO:0000256" key="2">
    <source>
        <dbReference type="ARBA" id="ARBA00005528"/>
    </source>
</evidence>
<feature type="domain" description="Ribosomal RNA small subunit methyltransferase E methyltransferase" evidence="13">
    <location>
        <begin position="72"/>
        <end position="244"/>
    </location>
</feature>
<evidence type="ECO:0000313" key="15">
    <source>
        <dbReference type="EMBL" id="EHL12652.1"/>
    </source>
</evidence>
<comment type="similarity">
    <text evidence="2 12">Belongs to the RNA methyltransferase RsmE family.</text>
</comment>
<dbReference type="SUPFAM" id="SSF75217">
    <property type="entry name" value="alpha/beta knot"/>
    <property type="match status" value="1"/>
</dbReference>
<evidence type="ECO:0000256" key="1">
    <source>
        <dbReference type="ARBA" id="ARBA00004496"/>
    </source>
</evidence>
<evidence type="ECO:0000256" key="12">
    <source>
        <dbReference type="PIRNR" id="PIRNR015601"/>
    </source>
</evidence>
<evidence type="ECO:0000256" key="10">
    <source>
        <dbReference type="ARBA" id="ARBA00025699"/>
    </source>
</evidence>
<reference evidence="15" key="1">
    <citation type="submission" date="2011-08" db="EMBL/GenBank/DDBJ databases">
        <authorList>
            <consortium name="The Broad Institute Genome Sequencing Platform"/>
            <person name="Earl A."/>
            <person name="Ward D."/>
            <person name="Feldgarden M."/>
            <person name="Gevers D."/>
            <person name="Sizova M."/>
            <person name="Hazen A."/>
            <person name="Epstein S."/>
            <person name="Young S.K."/>
            <person name="Zeng Q."/>
            <person name="Gargeya S."/>
            <person name="Fitzgerald M."/>
            <person name="Haas B."/>
            <person name="Abouelleil A."/>
            <person name="Alvarado L."/>
            <person name="Arachchi H.M."/>
            <person name="Berlin A."/>
            <person name="Brown A."/>
            <person name="Chapman S.B."/>
            <person name="Chen Z."/>
            <person name="Dunbar C."/>
            <person name="Freedman E."/>
            <person name="Gearin G."/>
            <person name="Gellesch M."/>
            <person name="Goldberg J."/>
            <person name="Griggs A."/>
            <person name="Gujja S."/>
            <person name="Heiman D."/>
            <person name="Howarth C."/>
            <person name="Larson L."/>
            <person name="Lui A."/>
            <person name="MacDonald P.J.P."/>
            <person name="Montmayeur A."/>
            <person name="Murphy C."/>
            <person name="Neiman D."/>
            <person name="Pearson M."/>
            <person name="Priest M."/>
            <person name="Roberts A."/>
            <person name="Saif S."/>
            <person name="Shea T."/>
            <person name="Shenoy N."/>
            <person name="Sisk P."/>
            <person name="Stolte C."/>
            <person name="Sykes S."/>
            <person name="Wortman J."/>
            <person name="Nusbaum C."/>
            <person name="Birren B."/>
        </authorList>
    </citation>
    <scope>NUCLEOTIDE SEQUENCE [LARGE SCALE GENOMIC DNA]</scope>
    <source>
        <strain evidence="15">ACB1</strain>
    </source>
</reference>
<dbReference type="GO" id="GO:0005737">
    <property type="term" value="C:cytoplasm"/>
    <property type="evidence" value="ECO:0007669"/>
    <property type="project" value="UniProtKB-SubCell"/>
</dbReference>
<keyword evidence="5 12" id="KW-0963">Cytoplasm</keyword>
<dbReference type="PANTHER" id="PTHR30027">
    <property type="entry name" value="RIBOSOMAL RNA SMALL SUBUNIT METHYLTRANSFERASE E"/>
    <property type="match status" value="1"/>
</dbReference>
<dbReference type="SUPFAM" id="SSF88697">
    <property type="entry name" value="PUA domain-like"/>
    <property type="match status" value="1"/>
</dbReference>
<dbReference type="InterPro" id="IPR046886">
    <property type="entry name" value="RsmE_MTase_dom"/>
</dbReference>
<dbReference type="EMBL" id="AFZC02000003">
    <property type="protein sequence ID" value="EHL12652.1"/>
    <property type="molecule type" value="Genomic_DNA"/>
</dbReference>
<dbReference type="InterPro" id="IPR029026">
    <property type="entry name" value="tRNA_m1G_MTases_N"/>
</dbReference>
<comment type="function">
    <text evidence="10 12">Specifically methylates the N3 position of the uracil ring of uridine 1498 (m3U1498) in 16S rRNA. Acts on the fully assembled 30S ribosomal subunit.</text>
</comment>
<organism evidence="15 16">
    <name type="scientific">Oribacterium parvum ACB1</name>
    <dbReference type="NCBI Taxonomy" id="796943"/>
    <lineage>
        <taxon>Bacteria</taxon>
        <taxon>Bacillati</taxon>
        <taxon>Bacillota</taxon>
        <taxon>Clostridia</taxon>
        <taxon>Lachnospirales</taxon>
        <taxon>Lachnospiraceae</taxon>
        <taxon>Oribacterium</taxon>
    </lineage>
</organism>
<keyword evidence="7 12" id="KW-0489">Methyltransferase</keyword>
<dbReference type="PANTHER" id="PTHR30027:SF3">
    <property type="entry name" value="16S RRNA (URACIL(1498)-N(3))-METHYLTRANSFERASE"/>
    <property type="match status" value="1"/>
</dbReference>
<evidence type="ECO:0000256" key="11">
    <source>
        <dbReference type="ARBA" id="ARBA00047944"/>
    </source>
</evidence>
<gene>
    <name evidence="15" type="ORF">HMPREF9625_00206</name>
</gene>
<dbReference type="PATRIC" id="fig|796943.3.peg.589"/>
<evidence type="ECO:0000259" key="13">
    <source>
        <dbReference type="Pfam" id="PF04452"/>
    </source>
</evidence>
<evidence type="ECO:0000256" key="4">
    <source>
        <dbReference type="ARBA" id="ARBA00013673"/>
    </source>
</evidence>
<dbReference type="Pfam" id="PF04452">
    <property type="entry name" value="Methyltrans_RNA"/>
    <property type="match status" value="1"/>
</dbReference>
<dbReference type="CDD" id="cd18084">
    <property type="entry name" value="RsmE-like"/>
    <property type="match status" value="1"/>
</dbReference>
<evidence type="ECO:0000259" key="14">
    <source>
        <dbReference type="Pfam" id="PF20260"/>
    </source>
</evidence>
<dbReference type="NCBIfam" id="NF008692">
    <property type="entry name" value="PRK11713.1-5"/>
    <property type="match status" value="1"/>
</dbReference>
<evidence type="ECO:0000256" key="6">
    <source>
        <dbReference type="ARBA" id="ARBA00022552"/>
    </source>
</evidence>
<comment type="catalytic activity">
    <reaction evidence="11 12">
        <text>uridine(1498) in 16S rRNA + S-adenosyl-L-methionine = N(3)-methyluridine(1498) in 16S rRNA + S-adenosyl-L-homocysteine + H(+)</text>
        <dbReference type="Rhea" id="RHEA:42920"/>
        <dbReference type="Rhea" id="RHEA-COMP:10283"/>
        <dbReference type="Rhea" id="RHEA-COMP:10284"/>
        <dbReference type="ChEBI" id="CHEBI:15378"/>
        <dbReference type="ChEBI" id="CHEBI:57856"/>
        <dbReference type="ChEBI" id="CHEBI:59789"/>
        <dbReference type="ChEBI" id="CHEBI:65315"/>
        <dbReference type="ChEBI" id="CHEBI:74502"/>
        <dbReference type="EC" id="2.1.1.193"/>
    </reaction>
</comment>
<dbReference type="PIRSF" id="PIRSF015601">
    <property type="entry name" value="MTase_slr0722"/>
    <property type="match status" value="1"/>
</dbReference>
<dbReference type="InterPro" id="IPR029028">
    <property type="entry name" value="Alpha/beta_knot_MTases"/>
</dbReference>
<evidence type="ECO:0000256" key="9">
    <source>
        <dbReference type="ARBA" id="ARBA00022691"/>
    </source>
</evidence>
<dbReference type="Gene3D" id="2.40.240.20">
    <property type="entry name" value="Hypothetical PUA domain-like, domain 1"/>
    <property type="match status" value="1"/>
</dbReference>
<keyword evidence="8 12" id="KW-0808">Transferase</keyword>
<evidence type="ECO:0000313" key="16">
    <source>
        <dbReference type="Proteomes" id="UP000018461"/>
    </source>
</evidence>
<dbReference type="GO" id="GO:0070042">
    <property type="term" value="F:rRNA (uridine-N3-)-methyltransferase activity"/>
    <property type="evidence" value="ECO:0007669"/>
    <property type="project" value="TreeGrafter"/>
</dbReference>
<comment type="subcellular location">
    <subcellularLocation>
        <location evidence="1 12">Cytoplasm</location>
    </subcellularLocation>
</comment>
<dbReference type="EC" id="2.1.1.193" evidence="3 12"/>
<protein>
    <recommendedName>
        <fullName evidence="4 12">Ribosomal RNA small subunit methyltransferase E</fullName>
        <ecNumber evidence="3 12">2.1.1.193</ecNumber>
    </recommendedName>
</protein>
<keyword evidence="6 12" id="KW-0698">rRNA processing</keyword>
<keyword evidence="9 12" id="KW-0949">S-adenosyl-L-methionine</keyword>
<accession>G9WLJ7</accession>
<sequence length="256" mass="28652">MHHFFVDKREIIGEEIRLYGENFHHLQKVLRGKIGEEIIISSGETVDYHCRIQGYGEDHAVLSVSFLEEAHELRTKVILLQALPKGEKMELIIQKAVELGVSEMIPLESENCIVQLKGDKAEKKRLRWQGISEAAAKQSKRSVIPAVSSVSTWKEAFSLVKNAEIKLIPYENAKGVGFTKEELLRVEELGQKSGGTIALCIGPEGGFSKEEVEEAKKEGFLPISLGKRILRTETAAITTLSLIMMHLEFGENRAKE</sequence>
<dbReference type="AlphaFoldDB" id="G9WLJ7"/>
<evidence type="ECO:0000256" key="5">
    <source>
        <dbReference type="ARBA" id="ARBA00022490"/>
    </source>
</evidence>
<dbReference type="InterPro" id="IPR046887">
    <property type="entry name" value="RsmE_PUA-like"/>
</dbReference>
<dbReference type="RefSeq" id="WP_009534076.1">
    <property type="nucleotide sequence ID" value="NZ_KE148312.1"/>
</dbReference>
<evidence type="ECO:0000256" key="7">
    <source>
        <dbReference type="ARBA" id="ARBA00022603"/>
    </source>
</evidence>
<dbReference type="InterPro" id="IPR015947">
    <property type="entry name" value="PUA-like_sf"/>
</dbReference>
<keyword evidence="16" id="KW-1185">Reference proteome</keyword>
<dbReference type="HOGENOM" id="CLU_067442_3_0_9"/>
<dbReference type="STRING" id="796943.HMPREF9625_00206"/>
<reference evidence="15" key="2">
    <citation type="submission" date="2013-03" db="EMBL/GenBank/DDBJ databases">
        <title>The Genome Sequence of Oribacterium sp. ACB1.</title>
        <authorList>
            <consortium name="The Broad Institute Genomics Platform"/>
            <consortium name="The Broad Institute Genome Sequencing Center for Infectious Disease"/>
            <person name="Earl A."/>
            <person name="Ward D."/>
            <person name="Feldgarden M."/>
            <person name="Gevers D."/>
            <person name="Sizova M."/>
            <person name="Hazen A."/>
            <person name="Epstein S."/>
            <person name="Walker B."/>
            <person name="Young S."/>
            <person name="Zeng Q."/>
            <person name="Gargeya S."/>
            <person name="Fitzgerald M."/>
            <person name="Haas B."/>
            <person name="Abouelleil A."/>
            <person name="Allen A.W."/>
            <person name="Alvarado L."/>
            <person name="Arachchi H.M."/>
            <person name="Berlin A.M."/>
            <person name="Chapman S.B."/>
            <person name="Gainer-Dewar J."/>
            <person name="Goldberg J."/>
            <person name="Griggs A."/>
            <person name="Gujja S."/>
            <person name="Hansen M."/>
            <person name="Howarth C."/>
            <person name="Imamovic A."/>
            <person name="Ireland A."/>
            <person name="Larimer J."/>
            <person name="McCowan C."/>
            <person name="Murphy C."/>
            <person name="Pearson M."/>
            <person name="Poon T.W."/>
            <person name="Priest M."/>
            <person name="Roberts A."/>
            <person name="Saif S."/>
            <person name="Shea T."/>
            <person name="Sisk P."/>
            <person name="Sykes S."/>
            <person name="Wortman J."/>
            <person name="Nusbaum C."/>
            <person name="Birren B."/>
        </authorList>
    </citation>
    <scope>NUCLEOTIDE SEQUENCE [LARGE SCALE GENOMIC DNA]</scope>
    <source>
        <strain evidence="15">ACB1</strain>
    </source>
</reference>
<evidence type="ECO:0000256" key="8">
    <source>
        <dbReference type="ARBA" id="ARBA00022679"/>
    </source>
</evidence>
<feature type="domain" description="Ribosomal RNA small subunit methyltransferase E PUA-like" evidence="14">
    <location>
        <begin position="18"/>
        <end position="63"/>
    </location>
</feature>
<dbReference type="Gene3D" id="3.40.1280.10">
    <property type="match status" value="1"/>
</dbReference>
<evidence type="ECO:0000256" key="3">
    <source>
        <dbReference type="ARBA" id="ARBA00012328"/>
    </source>
</evidence>
<dbReference type="InterPro" id="IPR006700">
    <property type="entry name" value="RsmE"/>
</dbReference>
<proteinExistence type="inferred from homology"/>
<dbReference type="NCBIfam" id="TIGR00046">
    <property type="entry name" value="RsmE family RNA methyltransferase"/>
    <property type="match status" value="1"/>
</dbReference>